<evidence type="ECO:0000313" key="4">
    <source>
        <dbReference type="Proteomes" id="UP001058860"/>
    </source>
</evidence>
<gene>
    <name evidence="3" type="ORF">LRS13_23140</name>
</gene>
<sequence>MLGLRIDRVTEPEAVDIITARAAAGRGGWVITPNLDHLRVFQRSEETRSFCEQADLVVADGMPLIWASRLQDTPLPERVAGSNLIHSVTAEAARRGLPLFLLGGDEGVAARAGERLVAEHPGLALAGSHFPPMGFEHDPSEVRRIEDALLRAQPAIVIVGLPFPKQERLIEHLRTLMPDTWFLGLGISLSFVSGDVRRAPEWTHHAGLEWAYRLLQDPARLFERYVKRGIPFAIRVLAACTLRGLARRLVPTNLVYPAPQLSVDEPSPPAPAARQAA</sequence>
<name>A0ABY5PFU4_9ACTN</name>
<proteinExistence type="predicted"/>
<keyword evidence="1" id="KW-0328">Glycosyltransferase</keyword>
<evidence type="ECO:0000313" key="3">
    <source>
        <dbReference type="EMBL" id="UUY03529.1"/>
    </source>
</evidence>
<evidence type="ECO:0000256" key="2">
    <source>
        <dbReference type="ARBA" id="ARBA00022679"/>
    </source>
</evidence>
<keyword evidence="4" id="KW-1185">Reference proteome</keyword>
<dbReference type="Proteomes" id="UP001058860">
    <property type="component" value="Chromosome"/>
</dbReference>
<dbReference type="CDD" id="cd06533">
    <property type="entry name" value="Glyco_transf_WecG_TagA"/>
    <property type="match status" value="1"/>
</dbReference>
<organism evidence="3 4">
    <name type="scientific">Svornostia abyssi</name>
    <dbReference type="NCBI Taxonomy" id="2898438"/>
    <lineage>
        <taxon>Bacteria</taxon>
        <taxon>Bacillati</taxon>
        <taxon>Actinomycetota</taxon>
        <taxon>Thermoleophilia</taxon>
        <taxon>Solirubrobacterales</taxon>
        <taxon>Baekduiaceae</taxon>
        <taxon>Svornostia</taxon>
    </lineage>
</organism>
<reference evidence="4" key="1">
    <citation type="submission" date="2021-11" db="EMBL/GenBank/DDBJ databases">
        <title>Cultivation dependent microbiological survey of springs from the worlds oldest radium mine currently devoted to the extraction of radon-saturated water.</title>
        <authorList>
            <person name="Kapinusova G."/>
            <person name="Smrhova T."/>
            <person name="Strejcek M."/>
            <person name="Suman J."/>
            <person name="Jani K."/>
            <person name="Pajer P."/>
            <person name="Uhlik O."/>
        </authorList>
    </citation>
    <scope>NUCLEOTIDE SEQUENCE [LARGE SCALE GENOMIC DNA]</scope>
    <source>
        <strain evidence="4">J379</strain>
    </source>
</reference>
<dbReference type="EMBL" id="CP088295">
    <property type="protein sequence ID" value="UUY03529.1"/>
    <property type="molecule type" value="Genomic_DNA"/>
</dbReference>
<dbReference type="PANTHER" id="PTHR34136:SF1">
    <property type="entry name" value="UDP-N-ACETYL-D-MANNOSAMINURONIC ACID TRANSFERASE"/>
    <property type="match status" value="1"/>
</dbReference>
<dbReference type="Pfam" id="PF03808">
    <property type="entry name" value="Glyco_tran_WecG"/>
    <property type="match status" value="1"/>
</dbReference>
<evidence type="ECO:0000256" key="1">
    <source>
        <dbReference type="ARBA" id="ARBA00022676"/>
    </source>
</evidence>
<dbReference type="InterPro" id="IPR004629">
    <property type="entry name" value="WecG_TagA_CpsF"/>
</dbReference>
<keyword evidence="2" id="KW-0808">Transferase</keyword>
<dbReference type="RefSeq" id="WP_353864033.1">
    <property type="nucleotide sequence ID" value="NZ_CP088295.1"/>
</dbReference>
<protein>
    <submittedName>
        <fullName evidence="3">WecB/TagA/CpsF family glycosyltransferase</fullName>
    </submittedName>
</protein>
<dbReference type="PANTHER" id="PTHR34136">
    <property type="match status" value="1"/>
</dbReference>
<accession>A0ABY5PFU4</accession>
<dbReference type="NCBIfam" id="TIGR00696">
    <property type="entry name" value="wecG_tagA_cpsF"/>
    <property type="match status" value="1"/>
</dbReference>